<dbReference type="AlphaFoldDB" id="A0A217ED27"/>
<evidence type="ECO:0000313" key="1">
    <source>
        <dbReference type="EMBL" id="SNQ28100.1"/>
    </source>
</evidence>
<dbReference type="EMBL" id="FZLN01000001">
    <property type="protein sequence ID" value="SNQ28100.1"/>
    <property type="molecule type" value="Genomic_DNA"/>
</dbReference>
<dbReference type="Proteomes" id="UP000243463">
    <property type="component" value="Unassembled WGS sequence"/>
</dbReference>
<proteinExistence type="predicted"/>
<evidence type="ECO:0000313" key="2">
    <source>
        <dbReference type="Proteomes" id="UP000243463"/>
    </source>
</evidence>
<name>A0A217ED27_9GAMM</name>
<dbReference type="RefSeq" id="WP_088822116.1">
    <property type="nucleotide sequence ID" value="NZ_FZLN01000001.1"/>
</dbReference>
<gene>
    <name evidence="1" type="ORF">SAMN05444584_0008</name>
</gene>
<reference evidence="2" key="1">
    <citation type="submission" date="2017-06" db="EMBL/GenBank/DDBJ databases">
        <authorList>
            <person name="Varghese N."/>
            <person name="Submissions S."/>
        </authorList>
    </citation>
    <scope>NUCLEOTIDE SEQUENCE [LARGE SCALE GENOMIC DNA]</scope>
    <source>
        <strain evidence="2">ANC 5114</strain>
    </source>
</reference>
<organism evidence="1 2">
    <name type="scientific">Acinetobacter apis</name>
    <dbReference type="NCBI Taxonomy" id="1229165"/>
    <lineage>
        <taxon>Bacteria</taxon>
        <taxon>Pseudomonadati</taxon>
        <taxon>Pseudomonadota</taxon>
        <taxon>Gammaproteobacteria</taxon>
        <taxon>Moraxellales</taxon>
        <taxon>Moraxellaceae</taxon>
        <taxon>Acinetobacter</taxon>
    </lineage>
</organism>
<accession>A0A217ED27</accession>
<sequence length="205" mass="24185">MFNIKEAPQDNNQSVTKALSRLKMVDAKITDKMTDRFVTIVKQGMTSDGKHVKDHHDQVHRKLKSIRDIIEQDYNTRNEIAKKNAETVIEIGGKKLTIAEALLYRQYQLPRLILLRDRLISDSFKIKQDYEMEYKSYEKKLIASNLNNEDSKHLQNPDMLAFFEKNFKPSYTELDKYIETLKAEIDYFEQEFDYILSTKNSTTFL</sequence>
<protein>
    <submittedName>
        <fullName evidence="1">Uncharacterized protein</fullName>
    </submittedName>
</protein>
<keyword evidence="2" id="KW-1185">Reference proteome</keyword>